<reference evidence="2 3" key="1">
    <citation type="submission" date="2017-12" db="EMBL/GenBank/DDBJ databases">
        <title>Complete Genome Sequence of Stenotrophomonas maltophilia CSM2.</title>
        <authorList>
            <person name="Castro-Jaimes S."/>
            <person name="Lopez-Leal G."/>
            <person name="Barberena Jonas C."/>
            <person name="Bustos P."/>
            <person name="Perez-Oseguera A."/>
            <person name="Cevallos M.A."/>
        </authorList>
    </citation>
    <scope>NUCLEOTIDE SEQUENCE [LARGE SCALE GENOMIC DNA]</scope>
    <source>
        <strain evidence="2 3">CSM2</strain>
    </source>
</reference>
<name>A0AAD0FK05_STEMA</name>
<evidence type="ECO:0000256" key="1">
    <source>
        <dbReference type="SAM" id="MobiDB-lite"/>
    </source>
</evidence>
<sequence length="77" mass="8044">MVAGQRPALSGLRAIRVAREGPDNAGRSGDLPALLYRCKGAARGERQSGAPPGPATWPKPCETRHRIDPAGVLPGHP</sequence>
<dbReference type="AlphaFoldDB" id="A0AAD0FK05"/>
<evidence type="ECO:0000313" key="3">
    <source>
        <dbReference type="Proteomes" id="UP000234414"/>
    </source>
</evidence>
<evidence type="ECO:0000313" key="2">
    <source>
        <dbReference type="EMBL" id="AUI05829.1"/>
    </source>
</evidence>
<dbReference type="Proteomes" id="UP000234414">
    <property type="component" value="Chromosome"/>
</dbReference>
<proteinExistence type="predicted"/>
<organism evidence="2 3">
    <name type="scientific">Stenotrophomonas maltophilia</name>
    <name type="common">Pseudomonas maltophilia</name>
    <name type="synonym">Xanthomonas maltophilia</name>
    <dbReference type="NCBI Taxonomy" id="40324"/>
    <lineage>
        <taxon>Bacteria</taxon>
        <taxon>Pseudomonadati</taxon>
        <taxon>Pseudomonadota</taxon>
        <taxon>Gammaproteobacteria</taxon>
        <taxon>Lysobacterales</taxon>
        <taxon>Lysobacteraceae</taxon>
        <taxon>Stenotrophomonas</taxon>
        <taxon>Stenotrophomonas maltophilia group</taxon>
    </lineage>
</organism>
<dbReference type="EMBL" id="CP025298">
    <property type="protein sequence ID" value="AUI05829.1"/>
    <property type="molecule type" value="Genomic_DNA"/>
</dbReference>
<accession>A0AAD0FK05</accession>
<feature type="region of interest" description="Disordered" evidence="1">
    <location>
        <begin position="42"/>
        <end position="77"/>
    </location>
</feature>
<protein>
    <submittedName>
        <fullName evidence="2">Uncharacterized protein</fullName>
    </submittedName>
</protein>
<gene>
    <name evidence="2" type="ORF">SmaCSM2_01010</name>
</gene>